<proteinExistence type="predicted"/>
<name>A0A9X2VM48_9PSEU</name>
<gene>
    <name evidence="1" type="ORF">NZH93_19575</name>
</gene>
<protein>
    <submittedName>
        <fullName evidence="1">Uncharacterized protein</fullName>
    </submittedName>
</protein>
<evidence type="ECO:0000313" key="1">
    <source>
        <dbReference type="EMBL" id="MCS7479067.1"/>
    </source>
</evidence>
<accession>A0A9X2VM48</accession>
<organism evidence="1 2">
    <name type="scientific">Umezawaea endophytica</name>
    <dbReference type="NCBI Taxonomy" id="1654476"/>
    <lineage>
        <taxon>Bacteria</taxon>
        <taxon>Bacillati</taxon>
        <taxon>Actinomycetota</taxon>
        <taxon>Actinomycetes</taxon>
        <taxon>Pseudonocardiales</taxon>
        <taxon>Pseudonocardiaceae</taxon>
        <taxon>Umezawaea</taxon>
    </lineage>
</organism>
<dbReference type="Proteomes" id="UP001141259">
    <property type="component" value="Unassembled WGS sequence"/>
</dbReference>
<dbReference type="RefSeq" id="WP_259624554.1">
    <property type="nucleotide sequence ID" value="NZ_JANYMP010000008.1"/>
</dbReference>
<sequence>MGFNVTCSPGRDAAAGMVHITEELPALVIYLDPVNVAIQLPPFAGGSEVLAKFCRELSREAGKLADHLDSREGRHALVENPAVQG</sequence>
<keyword evidence="2" id="KW-1185">Reference proteome</keyword>
<evidence type="ECO:0000313" key="2">
    <source>
        <dbReference type="Proteomes" id="UP001141259"/>
    </source>
</evidence>
<dbReference type="AlphaFoldDB" id="A0A9X2VM48"/>
<reference evidence="1" key="1">
    <citation type="submission" date="2022-08" db="EMBL/GenBank/DDBJ databases">
        <authorList>
            <person name="Tistechok S."/>
            <person name="Samborskyy M."/>
            <person name="Roman I."/>
        </authorList>
    </citation>
    <scope>NUCLEOTIDE SEQUENCE</scope>
    <source>
        <strain evidence="1">DSM 103496</strain>
    </source>
</reference>
<dbReference type="EMBL" id="JANYMP010000008">
    <property type="protein sequence ID" value="MCS7479067.1"/>
    <property type="molecule type" value="Genomic_DNA"/>
</dbReference>
<comment type="caution">
    <text evidence="1">The sequence shown here is derived from an EMBL/GenBank/DDBJ whole genome shotgun (WGS) entry which is preliminary data.</text>
</comment>